<evidence type="ECO:0000256" key="9">
    <source>
        <dbReference type="ARBA" id="ARBA00022840"/>
    </source>
</evidence>
<comment type="function">
    <text evidence="14">Large subunit of the glutamine-dependent carbamoyl phosphate synthetase (CPSase). CPSase catalyzes the formation of carbamoyl phosphate from the ammonia moiety of glutamine, carbonate, and phosphate donated by ATP, constituting the first step of 2 biosynthetic pathways, one leading to arginine and/or urea and the other to pyrimidine nucleotides. The large subunit (synthetase) binds the substrates ammonia (free or transferred from glutamine from the small subunit), hydrogencarbonate and ATP and carries out an ATP-coupled ligase reaction, activating hydrogencarbonate by forming carboxy phosphate which reacts with ammonia to form carbamoyl phosphate.</text>
</comment>
<keyword evidence="9 14" id="KW-0067">ATP-binding</keyword>
<dbReference type="SUPFAM" id="SSF48108">
    <property type="entry name" value="Carbamoyl phosphate synthetase, large subunit connection domain"/>
    <property type="match status" value="1"/>
</dbReference>
<evidence type="ECO:0000259" key="16">
    <source>
        <dbReference type="PROSITE" id="PS51855"/>
    </source>
</evidence>
<dbReference type="InterPro" id="IPR036897">
    <property type="entry name" value="CarbamoylP_synth_lsu_oligo_sf"/>
</dbReference>
<dbReference type="InterPro" id="IPR013815">
    <property type="entry name" value="ATP_grasp_subdomain_1"/>
</dbReference>
<feature type="binding site" evidence="14">
    <location>
        <position position="832"/>
    </location>
    <ligand>
        <name>Mn(2+)</name>
        <dbReference type="ChEBI" id="CHEBI:29035"/>
        <label>3</label>
    </ligand>
</feature>
<dbReference type="HAMAP" id="MF_01210_A">
    <property type="entry name" value="CPSase_L_chain_A"/>
    <property type="match status" value="1"/>
</dbReference>
<dbReference type="SUPFAM" id="SSF56059">
    <property type="entry name" value="Glutathione synthetase ATP-binding domain-like"/>
    <property type="match status" value="2"/>
</dbReference>
<feature type="binding site" evidence="14">
    <location>
        <position position="215"/>
    </location>
    <ligand>
        <name>ATP</name>
        <dbReference type="ChEBI" id="CHEBI:30616"/>
        <label>1</label>
    </ligand>
</feature>
<keyword evidence="5 14" id="KW-0028">Amino-acid biosynthesis</keyword>
<dbReference type="HAMAP" id="MF_01210_B">
    <property type="entry name" value="CPSase_L_chain_B"/>
    <property type="match status" value="1"/>
</dbReference>
<dbReference type="Proteomes" id="UP001165492">
    <property type="component" value="Unassembled WGS sequence"/>
</dbReference>
<evidence type="ECO:0000256" key="3">
    <source>
        <dbReference type="ARBA" id="ARBA00022571"/>
    </source>
</evidence>
<feature type="binding site" evidence="14">
    <location>
        <position position="298"/>
    </location>
    <ligand>
        <name>ATP</name>
        <dbReference type="ChEBI" id="CHEBI:30616"/>
        <label>1</label>
    </ligand>
</feature>
<dbReference type="InterPro" id="IPR005480">
    <property type="entry name" value="CPSase_lsu_oligo"/>
</dbReference>
<feature type="binding site" evidence="14">
    <location>
        <position position="300"/>
    </location>
    <ligand>
        <name>Mn(2+)</name>
        <dbReference type="ChEBI" id="CHEBI:29035"/>
        <label>2</label>
    </ligand>
</feature>
<keyword evidence="8 14" id="KW-0547">Nucleotide-binding</keyword>
<feature type="domain" description="ATP-grasp" evidence="15">
    <location>
        <begin position="133"/>
        <end position="327"/>
    </location>
</feature>
<feature type="domain" description="ATP-grasp" evidence="15">
    <location>
        <begin position="671"/>
        <end position="861"/>
    </location>
</feature>
<feature type="binding site" evidence="14">
    <location>
        <position position="169"/>
    </location>
    <ligand>
        <name>ATP</name>
        <dbReference type="ChEBI" id="CHEBI:30616"/>
        <label>1</label>
    </ligand>
</feature>
<feature type="binding site" evidence="14">
    <location>
        <position position="752"/>
    </location>
    <ligand>
        <name>ATP</name>
        <dbReference type="ChEBI" id="CHEBI:30616"/>
        <label>2</label>
    </ligand>
</feature>
<keyword evidence="11 14" id="KW-0665">Pyrimidine biosynthesis</keyword>
<gene>
    <name evidence="14 17" type="primary">carB</name>
    <name evidence="17" type="ORF">LMF89_05830</name>
</gene>
<feature type="binding site" evidence="14">
    <location>
        <position position="778"/>
    </location>
    <ligand>
        <name>ATP</name>
        <dbReference type="ChEBI" id="CHEBI:30616"/>
        <label>2</label>
    </ligand>
</feature>
<dbReference type="InterPro" id="IPR058047">
    <property type="entry name" value="CPSase_preATP-grasp"/>
</dbReference>
<organism evidence="17 18">
    <name type="scientific">Pelosinus baikalensis</name>
    <dbReference type="NCBI Taxonomy" id="2892015"/>
    <lineage>
        <taxon>Bacteria</taxon>
        <taxon>Bacillati</taxon>
        <taxon>Bacillota</taxon>
        <taxon>Negativicutes</taxon>
        <taxon>Selenomonadales</taxon>
        <taxon>Sporomusaceae</taxon>
        <taxon>Pelosinus</taxon>
    </lineage>
</organism>
<dbReference type="PROSITE" id="PS51855">
    <property type="entry name" value="MGS"/>
    <property type="match status" value="1"/>
</dbReference>
<feature type="binding site" evidence="14">
    <location>
        <position position="129"/>
    </location>
    <ligand>
        <name>ATP</name>
        <dbReference type="ChEBI" id="CHEBI:30616"/>
        <label>1</label>
    </ligand>
</feature>
<dbReference type="InterPro" id="IPR011761">
    <property type="entry name" value="ATP-grasp"/>
</dbReference>
<comment type="caution">
    <text evidence="14">Lacks conserved residue(s) required for the propagation of feature annotation.</text>
</comment>
<feature type="binding site" evidence="14">
    <location>
        <position position="208"/>
    </location>
    <ligand>
        <name>ATP</name>
        <dbReference type="ChEBI" id="CHEBI:30616"/>
        <label>1</label>
    </ligand>
</feature>
<evidence type="ECO:0000256" key="6">
    <source>
        <dbReference type="ARBA" id="ARBA00022723"/>
    </source>
</evidence>
<evidence type="ECO:0000259" key="15">
    <source>
        <dbReference type="PROSITE" id="PS50975"/>
    </source>
</evidence>
<dbReference type="NCBIfam" id="NF009455">
    <property type="entry name" value="PRK12815.1"/>
    <property type="match status" value="1"/>
</dbReference>
<feature type="binding site" evidence="14">
    <location>
        <position position="832"/>
    </location>
    <ligand>
        <name>Mg(2+)</name>
        <dbReference type="ChEBI" id="CHEBI:18420"/>
        <label>3</label>
    </ligand>
</feature>
<dbReference type="Gene3D" id="3.30.470.20">
    <property type="entry name" value="ATP-grasp fold, B domain"/>
    <property type="match status" value="2"/>
</dbReference>
<keyword evidence="12" id="KW-0464">Manganese</keyword>
<dbReference type="InterPro" id="IPR016185">
    <property type="entry name" value="PreATP-grasp_dom_sf"/>
</dbReference>
<dbReference type="Pfam" id="PF02787">
    <property type="entry name" value="CPSase_L_D3"/>
    <property type="match status" value="1"/>
</dbReference>
<feature type="binding site" evidence="14">
    <location>
        <position position="241"/>
    </location>
    <ligand>
        <name>ATP</name>
        <dbReference type="ChEBI" id="CHEBI:30616"/>
        <label>1</label>
    </ligand>
</feature>
<evidence type="ECO:0000256" key="7">
    <source>
        <dbReference type="ARBA" id="ARBA00022737"/>
    </source>
</evidence>
<feature type="binding site" evidence="14">
    <location>
        <position position="284"/>
    </location>
    <ligand>
        <name>Mn(2+)</name>
        <dbReference type="ChEBI" id="CHEBI:29035"/>
        <label>1</label>
    </ligand>
</feature>
<dbReference type="EMBL" id="JAJHJB010000005">
    <property type="protein sequence ID" value="MCC5464886.1"/>
    <property type="molecule type" value="Genomic_DNA"/>
</dbReference>
<feature type="binding site" evidence="14">
    <location>
        <position position="242"/>
    </location>
    <ligand>
        <name>ATP</name>
        <dbReference type="ChEBI" id="CHEBI:30616"/>
        <label>1</label>
    </ligand>
</feature>
<evidence type="ECO:0000256" key="5">
    <source>
        <dbReference type="ARBA" id="ARBA00022605"/>
    </source>
</evidence>
<feature type="binding site" evidence="14">
    <location>
        <position position="176"/>
    </location>
    <ligand>
        <name>ATP</name>
        <dbReference type="ChEBI" id="CHEBI:30616"/>
        <label>1</label>
    </ligand>
</feature>
<feature type="binding site" evidence="14">
    <location>
        <position position="832"/>
    </location>
    <ligand>
        <name>ATP</name>
        <dbReference type="ChEBI" id="CHEBI:30616"/>
        <label>2</label>
    </ligand>
</feature>
<evidence type="ECO:0000256" key="11">
    <source>
        <dbReference type="ARBA" id="ARBA00022975"/>
    </source>
</evidence>
<comment type="pathway">
    <text evidence="1 14">Amino-acid biosynthesis; L-arginine biosynthesis; carbamoyl phosphate from bicarbonate: step 1/1.</text>
</comment>
<feature type="binding site" evidence="14">
    <location>
        <position position="298"/>
    </location>
    <ligand>
        <name>Mg(2+)</name>
        <dbReference type="ChEBI" id="CHEBI:18420"/>
        <label>1</label>
    </ligand>
</feature>
<comment type="similarity">
    <text evidence="2 14">Belongs to the CarB family.</text>
</comment>
<proteinExistence type="inferred from homology"/>
<evidence type="ECO:0000256" key="1">
    <source>
        <dbReference type="ARBA" id="ARBA00005077"/>
    </source>
</evidence>
<dbReference type="NCBIfam" id="NF003671">
    <property type="entry name" value="PRK05294.1"/>
    <property type="match status" value="1"/>
</dbReference>
<dbReference type="RefSeq" id="WP_229534287.1">
    <property type="nucleotide sequence ID" value="NZ_JAJHJB010000005.1"/>
</dbReference>
<comment type="catalytic activity">
    <reaction evidence="14">
        <text>hydrogencarbonate + L-glutamine + 2 ATP + H2O = carbamoyl phosphate + L-glutamate + 2 ADP + phosphate + 2 H(+)</text>
        <dbReference type="Rhea" id="RHEA:18633"/>
        <dbReference type="ChEBI" id="CHEBI:15377"/>
        <dbReference type="ChEBI" id="CHEBI:15378"/>
        <dbReference type="ChEBI" id="CHEBI:17544"/>
        <dbReference type="ChEBI" id="CHEBI:29985"/>
        <dbReference type="ChEBI" id="CHEBI:30616"/>
        <dbReference type="ChEBI" id="CHEBI:43474"/>
        <dbReference type="ChEBI" id="CHEBI:58228"/>
        <dbReference type="ChEBI" id="CHEBI:58359"/>
        <dbReference type="ChEBI" id="CHEBI:456216"/>
        <dbReference type="EC" id="6.3.5.5"/>
    </reaction>
</comment>
<feature type="binding site" evidence="14">
    <location>
        <position position="820"/>
    </location>
    <ligand>
        <name>Mg(2+)</name>
        <dbReference type="ChEBI" id="CHEBI:18420"/>
        <label>3</label>
    </ligand>
</feature>
<evidence type="ECO:0000256" key="12">
    <source>
        <dbReference type="ARBA" id="ARBA00023211"/>
    </source>
</evidence>
<reference evidence="17" key="1">
    <citation type="submission" date="2021-11" db="EMBL/GenBank/DDBJ databases">
        <title>Description of a new species Pelosinus isolated from the bottom sediments of Lake Baikal.</title>
        <authorList>
            <person name="Zakharyuk A."/>
        </authorList>
    </citation>
    <scope>NUCLEOTIDE SEQUENCE</scope>
    <source>
        <strain evidence="17">Bkl1</strain>
    </source>
</reference>
<dbReference type="NCBIfam" id="TIGR01369">
    <property type="entry name" value="CPSaseII_lrg"/>
    <property type="match status" value="1"/>
</dbReference>
<comment type="domain">
    <text evidence="14">The large subunit is composed of 2 ATP-grasp domains that are involved in binding the 2 ATP molecules needed for carbamoyl phosphate synthesis. The N-terminal ATP-grasp domain (referred to as the carboxyphosphate synthetic component) catalyzes the ATP-dependent phosphorylation of hydrogencarbonate to carboxyphosphate and the subsequent nucleophilic attack by ammonia to form a carbamate intermediate. The C-terminal ATP-grasp domain (referred to as the carbamoyl phosphate synthetic component) then catalyzes the phosphorylation of carbamate with the second ATP to form the end product carbamoyl phosphate. The reactive and unstable enzyme intermediates are sequentially channeled from one active site to the next through the interior of the protein over a distance of at least 96 A.</text>
</comment>
<dbReference type="Gene3D" id="3.40.50.20">
    <property type="match status" value="2"/>
</dbReference>
<feature type="binding site" evidence="14">
    <location>
        <position position="298"/>
    </location>
    <ligand>
        <name>Mn(2+)</name>
        <dbReference type="ChEBI" id="CHEBI:29035"/>
        <label>1</label>
    </ligand>
</feature>
<comment type="caution">
    <text evidence="17">The sequence shown here is derived from an EMBL/GenBank/DDBJ whole genome shotgun (WGS) entry which is preliminary data.</text>
</comment>
<evidence type="ECO:0000256" key="14">
    <source>
        <dbReference type="HAMAP-Rule" id="MF_01210"/>
    </source>
</evidence>
<dbReference type="Pfam" id="PF02142">
    <property type="entry name" value="MGS"/>
    <property type="match status" value="1"/>
</dbReference>
<feature type="binding site" evidence="14">
    <location>
        <position position="834"/>
    </location>
    <ligand>
        <name>Mn(2+)</name>
        <dbReference type="ChEBI" id="CHEBI:29035"/>
        <label>4</label>
    </ligand>
</feature>
<comment type="catalytic activity">
    <reaction evidence="13 14">
        <text>hydrogencarbonate + NH4(+) + 2 ATP = carbamoyl phosphate + 2 ADP + phosphate + 2 H(+)</text>
        <dbReference type="Rhea" id="RHEA:18029"/>
        <dbReference type="ChEBI" id="CHEBI:15378"/>
        <dbReference type="ChEBI" id="CHEBI:17544"/>
        <dbReference type="ChEBI" id="CHEBI:28938"/>
        <dbReference type="ChEBI" id="CHEBI:30616"/>
        <dbReference type="ChEBI" id="CHEBI:43474"/>
        <dbReference type="ChEBI" id="CHEBI:58228"/>
        <dbReference type="ChEBI" id="CHEBI:456216"/>
        <dbReference type="EC" id="6.3.4.16"/>
    </reaction>
</comment>
<feature type="binding site" evidence="14">
    <location>
        <position position="298"/>
    </location>
    <ligand>
        <name>Mg(2+)</name>
        <dbReference type="ChEBI" id="CHEBI:18420"/>
        <label>2</label>
    </ligand>
</feature>
<feature type="binding site" evidence="14">
    <location>
        <position position="175"/>
    </location>
    <ligand>
        <name>ATP</name>
        <dbReference type="ChEBI" id="CHEBI:30616"/>
        <label>1</label>
    </ligand>
</feature>
<evidence type="ECO:0000313" key="17">
    <source>
        <dbReference type="EMBL" id="MCC5464886.1"/>
    </source>
</evidence>
<dbReference type="SMART" id="SM01096">
    <property type="entry name" value="CPSase_L_D3"/>
    <property type="match status" value="1"/>
</dbReference>
<comment type="subunit">
    <text evidence="14">Composed of two chains; the small (or glutamine) chain promotes the hydrolysis of glutamine to ammonia, which is used by the large (or ammonia) chain to synthesize carbamoyl phosphate. Tetramer of heterodimers (alpha,beta)4.</text>
</comment>
<evidence type="ECO:0000256" key="13">
    <source>
        <dbReference type="ARBA" id="ARBA00047359"/>
    </source>
</evidence>
<dbReference type="SUPFAM" id="SSF52440">
    <property type="entry name" value="PreATP-grasp domain"/>
    <property type="match status" value="2"/>
</dbReference>
<keyword evidence="7 14" id="KW-0677">Repeat</keyword>
<sequence>MPKKKYLKKVMVIGSGPIVIGQAAEFDYAGTQACRALKEEGLEVVLVNSNPATIMTDTNVADRVYIEPLTPDFLEAIIAKERPDGLLATLGGQAGLNLAVNLYENGVLANFNVELLGTSLEAIKKAEDRELFKATMQSIGQPVPESITVEDVESACQFARKIGYPIIVRPAYTMGGAGGGIVNSESELIDVVIRGLKYSMIGQVLVERSVAGWKEIEYEVMRDAADNCIVVCNMENFDPVGIHTGDSIVVAPSQTLSDHEYQMLRTASLKIIRELGIEGGCNAQYALDPHSNQYYVIEVNPRVSRSSALASKATGYPIAKVASKIAIGYHLDEIQNAVTKKTMACFEPTLDYLVVKFPRWPFDKFMFADRILGTQMKATGEVMSIDRSFEGALLKAVRSLEIGVNHLQIPEMANLSNEDVREKLNIANDERIFMIAEALRREISVDEIHKITNVNTFFLNKIKGIVAMEVLLQTKEITSERMLQAKKMGFTDKTIAALSGSSTEEIRSSRKTQNIVPSYKMVDTCAAEFEAATPYYYSTYAQEDEVTVSHKRKVMVLGSGPIRIGQGVEFDYCSVHSVWALREMGLESIIVNNNPETVSTDFDTSDRLYFEPLTPEDVMNIIDKEKPEGVIVQFGGQTAINLAGPLAKAGVKVLGTSVDSIDRAEDRERFDELLEQNNIPRPKGSTVTNGIDAVIEANKIGYPVVVRPSYVLGGRAMEIVYTEEELKDYMTRAVKASPEHPVLVDRYMQGTEVEVDAISDGKDVFIPGIMEHVERAGVHSGDSIAVYPTKTLSQEVIDTIVDYTTRLAVGLNVKGLINIQYVVVEEQVYVIEVNPRSSRTIPFLSKVTDVPMVNVATRVAMGESLISLGYKSGLLPAKPYTAVKAPVFSFSKMQQVDISLGPEMKSTGEVMGIDYHYARALYKAITGAGMNVPEYGTVLFTVADKDKQEGGELAKCLADLGYHLVATGGTARHLQSLGLSVTLVDKVHEHKPDIIQMIKTGKINMVINTLTHGKEPERDGYKIRRATVEHAIPCFTSMDTAKAVVEVLTFMRERRLSYVLAIQDYVGGGDSLA</sequence>
<dbReference type="Pfam" id="PF25596">
    <property type="entry name" value="CPSase_L_D1"/>
    <property type="match status" value="2"/>
</dbReference>
<feature type="binding site" evidence="14">
    <location>
        <position position="777"/>
    </location>
    <ligand>
        <name>ATP</name>
        <dbReference type="ChEBI" id="CHEBI:30616"/>
        <label>2</label>
    </ligand>
</feature>
<dbReference type="EC" id="6.3.4.16" evidence="14"/>
<evidence type="ECO:0000256" key="10">
    <source>
        <dbReference type="ARBA" id="ARBA00022842"/>
    </source>
</evidence>
<dbReference type="PANTHER" id="PTHR11405:SF53">
    <property type="entry name" value="CARBAMOYL-PHOSPHATE SYNTHASE [AMMONIA], MITOCHONDRIAL"/>
    <property type="match status" value="1"/>
</dbReference>
<dbReference type="SMART" id="SM00851">
    <property type="entry name" value="MGS"/>
    <property type="match status" value="1"/>
</dbReference>
<feature type="domain" description="MGS-like" evidence="16">
    <location>
        <begin position="930"/>
        <end position="1073"/>
    </location>
</feature>
<feature type="binding site" evidence="14">
    <location>
        <position position="210"/>
    </location>
    <ligand>
        <name>ATP</name>
        <dbReference type="ChEBI" id="CHEBI:30616"/>
        <label>1</label>
    </ligand>
</feature>
<dbReference type="CDD" id="cd01424">
    <property type="entry name" value="MGS_CPS_II"/>
    <property type="match status" value="1"/>
</dbReference>
<comment type="cofactor">
    <cofactor evidence="14">
        <name>Mg(2+)</name>
        <dbReference type="ChEBI" id="CHEBI:18420"/>
    </cofactor>
    <cofactor evidence="14">
        <name>Mn(2+)</name>
        <dbReference type="ChEBI" id="CHEBI:29035"/>
    </cofactor>
    <text evidence="14">Binds 4 Mg(2+) or Mn(2+) ions per subunit.</text>
</comment>
<feature type="binding site" evidence="14">
    <location>
        <position position="284"/>
    </location>
    <ligand>
        <name>Mg(2+)</name>
        <dbReference type="ChEBI" id="CHEBI:18420"/>
        <label>1</label>
    </ligand>
</feature>
<keyword evidence="10" id="KW-0460">Magnesium</keyword>
<dbReference type="SUPFAM" id="SSF52335">
    <property type="entry name" value="Methylglyoxal synthase-like"/>
    <property type="match status" value="1"/>
</dbReference>
<feature type="binding site" evidence="14">
    <location>
        <position position="834"/>
    </location>
    <ligand>
        <name>Mg(2+)</name>
        <dbReference type="ChEBI" id="CHEBI:18420"/>
        <label>4</label>
    </ligand>
</feature>
<feature type="region of interest" description="Carbamoyl phosphate synthetic domain" evidence="14">
    <location>
        <begin position="547"/>
        <end position="929"/>
    </location>
</feature>
<keyword evidence="4 14" id="KW-0436">Ligase</keyword>
<evidence type="ECO:0000256" key="2">
    <source>
        <dbReference type="ARBA" id="ARBA00009799"/>
    </source>
</evidence>
<feature type="binding site" evidence="14">
    <location>
        <position position="832"/>
    </location>
    <ligand>
        <name>Mn(2+)</name>
        <dbReference type="ChEBI" id="CHEBI:29035"/>
        <label>4</label>
    </ligand>
</feature>
<protein>
    <recommendedName>
        <fullName evidence="14">Carbamoyl phosphate synthase large chain</fullName>
        <ecNumber evidence="14">6.3.4.16</ecNumber>
        <ecNumber evidence="14">6.3.5.5</ecNumber>
    </recommendedName>
    <alternativeName>
        <fullName evidence="14">Carbamoyl phosphate synthetase ammonia chain</fullName>
    </alternativeName>
</protein>
<evidence type="ECO:0000256" key="8">
    <source>
        <dbReference type="ARBA" id="ARBA00022741"/>
    </source>
</evidence>
<feature type="region of interest" description="Allosteric domain" evidence="14">
    <location>
        <begin position="930"/>
        <end position="1073"/>
    </location>
</feature>
<dbReference type="PROSITE" id="PS00867">
    <property type="entry name" value="CPSASE_2"/>
    <property type="match status" value="2"/>
</dbReference>
<dbReference type="Gene3D" id="3.40.50.1380">
    <property type="entry name" value="Methylglyoxal synthase-like domain"/>
    <property type="match status" value="1"/>
</dbReference>
<dbReference type="EC" id="6.3.5.5" evidence="14"/>
<feature type="binding site" evidence="14">
    <location>
        <position position="779"/>
    </location>
    <ligand>
        <name>ATP</name>
        <dbReference type="ChEBI" id="CHEBI:30616"/>
        <label>2</label>
    </ligand>
</feature>
<feature type="binding site" evidence="14">
    <location>
        <position position="746"/>
    </location>
    <ligand>
        <name>ATP</name>
        <dbReference type="ChEBI" id="CHEBI:30616"/>
        <label>2</label>
    </ligand>
</feature>
<dbReference type="InterPro" id="IPR036914">
    <property type="entry name" value="MGS-like_dom_sf"/>
</dbReference>
<keyword evidence="6" id="KW-0479">Metal-binding</keyword>
<dbReference type="InterPro" id="IPR005483">
    <property type="entry name" value="CPSase_dom"/>
</dbReference>
<dbReference type="GO" id="GO:0004088">
    <property type="term" value="F:carbamoyl-phosphate synthase (glutamine-hydrolyzing) activity"/>
    <property type="evidence" value="ECO:0007669"/>
    <property type="project" value="UniProtKB-EC"/>
</dbReference>
<feature type="binding site" evidence="14">
    <location>
        <position position="298"/>
    </location>
    <ligand>
        <name>Mn(2+)</name>
        <dbReference type="ChEBI" id="CHEBI:29035"/>
        <label>2</label>
    </ligand>
</feature>
<feature type="region of interest" description="Carboxyphosphate synthetic domain" evidence="14">
    <location>
        <begin position="1"/>
        <end position="401"/>
    </location>
</feature>
<feature type="binding site" evidence="14">
    <location>
        <position position="243"/>
    </location>
    <ligand>
        <name>ATP</name>
        <dbReference type="ChEBI" id="CHEBI:30616"/>
        <label>1</label>
    </ligand>
</feature>
<dbReference type="PROSITE" id="PS00866">
    <property type="entry name" value="CPSASE_1"/>
    <property type="match status" value="2"/>
</dbReference>
<dbReference type="InterPro" id="IPR005479">
    <property type="entry name" value="CPAse_ATP-bd"/>
</dbReference>
<dbReference type="PROSITE" id="PS50975">
    <property type="entry name" value="ATP_GRASP"/>
    <property type="match status" value="2"/>
</dbReference>
<accession>A0ABS8HNZ0</accession>
<dbReference type="PRINTS" id="PR00098">
    <property type="entry name" value="CPSASE"/>
</dbReference>
<dbReference type="Gene3D" id="3.30.1490.20">
    <property type="entry name" value="ATP-grasp fold, A domain"/>
    <property type="match status" value="1"/>
</dbReference>
<feature type="binding site" evidence="14">
    <location>
        <position position="300"/>
    </location>
    <ligand>
        <name>Mg(2+)</name>
        <dbReference type="ChEBI" id="CHEBI:18420"/>
        <label>2</label>
    </ligand>
</feature>
<dbReference type="PANTHER" id="PTHR11405">
    <property type="entry name" value="CARBAMOYLTRANSFERASE FAMILY MEMBER"/>
    <property type="match status" value="1"/>
</dbReference>
<dbReference type="InterPro" id="IPR011607">
    <property type="entry name" value="MGS-like_dom"/>
</dbReference>
<feature type="binding site" evidence="14">
    <location>
        <position position="284"/>
    </location>
    <ligand>
        <name>ATP</name>
        <dbReference type="ChEBI" id="CHEBI:30616"/>
        <label>1</label>
    </ligand>
</feature>
<feature type="binding site" evidence="14">
    <location>
        <position position="832"/>
    </location>
    <ligand>
        <name>Mg(2+)</name>
        <dbReference type="ChEBI" id="CHEBI:18420"/>
        <label>4</label>
    </ligand>
</feature>
<keyword evidence="18" id="KW-1185">Reference proteome</keyword>
<feature type="binding site" evidence="14">
    <location>
        <position position="707"/>
    </location>
    <ligand>
        <name>ATP</name>
        <dbReference type="ChEBI" id="CHEBI:30616"/>
        <label>2</label>
    </ligand>
</feature>
<dbReference type="Gene3D" id="1.10.1030.10">
    <property type="entry name" value="Carbamoyl-phosphate synthetase, large subunit oligomerisation domain"/>
    <property type="match status" value="1"/>
</dbReference>
<feature type="binding site" evidence="14">
    <location>
        <position position="820"/>
    </location>
    <ligand>
        <name>Mn(2+)</name>
        <dbReference type="ChEBI" id="CHEBI:29035"/>
        <label>3</label>
    </ligand>
</feature>
<evidence type="ECO:0000313" key="18">
    <source>
        <dbReference type="Proteomes" id="UP001165492"/>
    </source>
</evidence>
<keyword evidence="3 14" id="KW-0055">Arginine biosynthesis</keyword>
<feature type="binding site" evidence="14">
    <location>
        <position position="820"/>
    </location>
    <ligand>
        <name>ATP</name>
        <dbReference type="ChEBI" id="CHEBI:30616"/>
        <label>2</label>
    </ligand>
</feature>
<dbReference type="InterPro" id="IPR006275">
    <property type="entry name" value="CPSase_lsu"/>
</dbReference>
<evidence type="ECO:0000256" key="4">
    <source>
        <dbReference type="ARBA" id="ARBA00022598"/>
    </source>
</evidence>
<dbReference type="SMART" id="SM01209">
    <property type="entry name" value="GARS_A"/>
    <property type="match status" value="1"/>
</dbReference>
<name>A0ABS8HNZ0_9FIRM</name>
<comment type="pathway">
    <text evidence="14">Pyrimidine metabolism; UMP biosynthesis via de novo pathway; (S)-dihydroorotate from bicarbonate: step 1/3.</text>
</comment>
<dbReference type="InterPro" id="IPR033937">
    <property type="entry name" value="MGS_CPS_CarB"/>
</dbReference>
<feature type="binding site" evidence="14">
    <location>
        <position position="780"/>
    </location>
    <ligand>
        <name>ATP</name>
        <dbReference type="ChEBI" id="CHEBI:30616"/>
        <label>2</label>
    </ligand>
</feature>
<dbReference type="Pfam" id="PF02786">
    <property type="entry name" value="CPSase_L_D2"/>
    <property type="match status" value="2"/>
</dbReference>